<keyword evidence="10" id="KW-1185">Reference proteome</keyword>
<dbReference type="PANTHER" id="PTHR30269">
    <property type="entry name" value="TRANSMEMBRANE PROTEIN YFCA"/>
    <property type="match status" value="1"/>
</dbReference>
<dbReference type="Proteomes" id="UP001205603">
    <property type="component" value="Unassembled WGS sequence"/>
</dbReference>
<dbReference type="PANTHER" id="PTHR30269:SF0">
    <property type="entry name" value="MEMBRANE TRANSPORTER PROTEIN YFCA-RELATED"/>
    <property type="match status" value="1"/>
</dbReference>
<evidence type="ECO:0000256" key="4">
    <source>
        <dbReference type="ARBA" id="ARBA00022475"/>
    </source>
</evidence>
<feature type="transmembrane region" description="Helical" evidence="8">
    <location>
        <begin position="231"/>
        <end position="250"/>
    </location>
</feature>
<evidence type="ECO:0000256" key="5">
    <source>
        <dbReference type="ARBA" id="ARBA00022692"/>
    </source>
</evidence>
<keyword evidence="4 8" id="KW-1003">Cell membrane</keyword>
<evidence type="ECO:0000256" key="2">
    <source>
        <dbReference type="ARBA" id="ARBA00009142"/>
    </source>
</evidence>
<keyword evidence="7 8" id="KW-0472">Membrane</keyword>
<protein>
    <recommendedName>
        <fullName evidence="8">Probable membrane transporter protein</fullName>
    </recommendedName>
</protein>
<feature type="transmembrane region" description="Helical" evidence="8">
    <location>
        <begin position="100"/>
        <end position="119"/>
    </location>
</feature>
<comment type="similarity">
    <text evidence="2 8">Belongs to the 4-toluene sulfonate uptake permease (TSUP) (TC 2.A.102) family.</text>
</comment>
<evidence type="ECO:0000256" key="3">
    <source>
        <dbReference type="ARBA" id="ARBA00022448"/>
    </source>
</evidence>
<evidence type="ECO:0000256" key="8">
    <source>
        <dbReference type="RuleBase" id="RU363041"/>
    </source>
</evidence>
<keyword evidence="6 8" id="KW-1133">Transmembrane helix</keyword>
<evidence type="ECO:0000256" key="1">
    <source>
        <dbReference type="ARBA" id="ARBA00004651"/>
    </source>
</evidence>
<gene>
    <name evidence="9" type="ORF">NMU02_07455</name>
</gene>
<reference evidence="9 10" key="1">
    <citation type="submission" date="2022-07" db="EMBL/GenBank/DDBJ databases">
        <title>Fecal culturing of patients with breast cancer.</title>
        <authorList>
            <person name="Teng N.M.Y."/>
            <person name="Kiu R."/>
            <person name="Evans R."/>
            <person name="Baker D.J."/>
            <person name="Zenner C."/>
            <person name="Robinson S.D."/>
            <person name="Hall L.J."/>
        </authorList>
    </citation>
    <scope>NUCLEOTIDE SEQUENCE [LARGE SCALE GENOMIC DNA]</scope>
    <source>
        <strain evidence="9 10">LH1063</strain>
    </source>
</reference>
<feature type="transmembrane region" description="Helical" evidence="8">
    <location>
        <begin position="178"/>
        <end position="197"/>
    </location>
</feature>
<evidence type="ECO:0000313" key="10">
    <source>
        <dbReference type="Proteomes" id="UP001205603"/>
    </source>
</evidence>
<feature type="transmembrane region" description="Helical" evidence="8">
    <location>
        <begin position="140"/>
        <end position="166"/>
    </location>
</feature>
<dbReference type="EMBL" id="JANDHW010000006">
    <property type="protein sequence ID" value="MCP9611923.1"/>
    <property type="molecule type" value="Genomic_DNA"/>
</dbReference>
<organism evidence="9 10">
    <name type="scientific">Coprobacter tertius</name>
    <dbReference type="NCBI Taxonomy" id="2944915"/>
    <lineage>
        <taxon>Bacteria</taxon>
        <taxon>Pseudomonadati</taxon>
        <taxon>Bacteroidota</taxon>
        <taxon>Bacteroidia</taxon>
        <taxon>Bacteroidales</taxon>
        <taxon>Barnesiellaceae</taxon>
        <taxon>Coprobacter</taxon>
    </lineage>
</organism>
<evidence type="ECO:0000256" key="6">
    <source>
        <dbReference type="ARBA" id="ARBA00022989"/>
    </source>
</evidence>
<evidence type="ECO:0000256" key="7">
    <source>
        <dbReference type="ARBA" id="ARBA00023136"/>
    </source>
</evidence>
<dbReference type="Pfam" id="PF01925">
    <property type="entry name" value="TauE"/>
    <property type="match status" value="1"/>
</dbReference>
<comment type="subcellular location">
    <subcellularLocation>
        <location evidence="1 8">Cell membrane</location>
        <topology evidence="1 8">Multi-pass membrane protein</topology>
    </subcellularLocation>
</comment>
<sequence length="252" mass="27507">MTFISILLLLGSGILCGIVNVIGGGGSLLALPVLLSLGLPAGVANGTNRIAIIFQDVSSLLMFRKKRQLDLKEGLRLTLPVLFGAIAGAWLAAFYLTENLMNIVILVLSLLMIAALFFQPDKWTRAISGNEKHKLTLTNVLLFFIIGLYGGFIQAGFTYLILAVLVLKCGYTMVKGDALKLFLNLMILPVALVIFIWQGQVQWLYGIVMGIGSALGGYLGVRFVNAWSPKLIRSIMLILLVMAVLYIIFVRM</sequence>
<comment type="caution">
    <text evidence="9">The sequence shown here is derived from an EMBL/GenBank/DDBJ whole genome shotgun (WGS) entry which is preliminary data.</text>
</comment>
<proteinExistence type="inferred from homology"/>
<keyword evidence="3" id="KW-0813">Transport</keyword>
<dbReference type="RefSeq" id="WP_255027052.1">
    <property type="nucleotide sequence ID" value="NZ_JANDHW010000006.1"/>
</dbReference>
<name>A0ABT1MH12_9BACT</name>
<keyword evidence="5 8" id="KW-0812">Transmembrane</keyword>
<accession>A0ABT1MH12</accession>
<feature type="transmembrane region" description="Helical" evidence="8">
    <location>
        <begin position="204"/>
        <end position="225"/>
    </location>
</feature>
<dbReference type="InterPro" id="IPR002781">
    <property type="entry name" value="TM_pro_TauE-like"/>
</dbReference>
<dbReference type="InterPro" id="IPR052017">
    <property type="entry name" value="TSUP"/>
</dbReference>
<feature type="transmembrane region" description="Helical" evidence="8">
    <location>
        <begin position="75"/>
        <end position="94"/>
    </location>
</feature>
<evidence type="ECO:0000313" key="9">
    <source>
        <dbReference type="EMBL" id="MCP9611923.1"/>
    </source>
</evidence>